<keyword evidence="3" id="KW-0238">DNA-binding</keyword>
<dbReference type="PRINTS" id="PR00039">
    <property type="entry name" value="HTHLYSR"/>
</dbReference>
<dbReference type="Proteomes" id="UP000025756">
    <property type="component" value="Unassembled WGS sequence"/>
</dbReference>
<evidence type="ECO:0000259" key="5">
    <source>
        <dbReference type="PROSITE" id="PS50931"/>
    </source>
</evidence>
<evidence type="ECO:0000256" key="1">
    <source>
        <dbReference type="ARBA" id="ARBA00009437"/>
    </source>
</evidence>
<dbReference type="InterPro" id="IPR036390">
    <property type="entry name" value="WH_DNA-bd_sf"/>
</dbReference>
<proteinExistence type="inferred from homology"/>
<dbReference type="InterPro" id="IPR000847">
    <property type="entry name" value="LysR_HTH_N"/>
</dbReference>
<gene>
    <name evidence="6" type="ORF">L490_0774</name>
</gene>
<reference evidence="6 7" key="1">
    <citation type="submission" date="2014-03" db="EMBL/GenBank/DDBJ databases">
        <title>Genome sequence of Bordetella bronchiseptica.</title>
        <authorList>
            <person name="Harvill E."/>
            <person name="Goodfield L.L."/>
            <person name="Ivanov Y.V."/>
            <person name="Meyer J.A."/>
            <person name="Muse S.J."/>
            <person name="Jacobs N."/>
            <person name="Bendor L."/>
            <person name="Smallridge W.E."/>
            <person name="Brinkac L.M."/>
            <person name="Sanka R."/>
            <person name="Kim M."/>
            <person name="Losada L."/>
        </authorList>
    </citation>
    <scope>NUCLEOTIDE SEQUENCE [LARGE SCALE GENOMIC DNA]</scope>
    <source>
        <strain evidence="6 7">00-P-2796</strain>
    </source>
</reference>
<evidence type="ECO:0000313" key="6">
    <source>
        <dbReference type="EMBL" id="KCV35551.1"/>
    </source>
</evidence>
<dbReference type="CDD" id="cd08432">
    <property type="entry name" value="PBP2_GcdR_TrpI_HvrB_AmpR_like"/>
    <property type="match status" value="1"/>
</dbReference>
<dbReference type="InterPro" id="IPR036388">
    <property type="entry name" value="WH-like_DNA-bd_sf"/>
</dbReference>
<keyword evidence="7" id="KW-1185">Reference proteome</keyword>
<comment type="similarity">
    <text evidence="1">Belongs to the LysR transcriptional regulatory family.</text>
</comment>
<accession>A0ABR4RGA4</accession>
<sequence>MVIDWSYSPFPPMSRIPPLPALRAFLAACRRGSYTAAAEELNVTHGAISRQVQQLEEWLGQKLFVRTGQRMAPTPHALAFAQEVSAAMQRIEDAARRYGRGSASRLLRVNAPATFAMRWLIPRLPDFYARNPDILVQVQTATTQQLTLAGSFDAAIRIGPVNAGHFSALPFLDEWHTVLAAPALLARQPLHTLEQLADHVLLDTETRPGIWQQWLNAAGCAGAIPARRLRFDHYYVTYSALVDGLGIALGPLPTLDHDLETGRLAQPFPDLRTPPQRYACLTPAGVVKTVAHRRFEDWLLERGALLARD</sequence>
<keyword evidence="2" id="KW-0805">Transcription regulation</keyword>
<keyword evidence="4" id="KW-0804">Transcription</keyword>
<dbReference type="SUPFAM" id="SSF46785">
    <property type="entry name" value="Winged helix' DNA-binding domain"/>
    <property type="match status" value="1"/>
</dbReference>
<dbReference type="EMBL" id="JGWH01000086">
    <property type="protein sequence ID" value="KCV35551.1"/>
    <property type="molecule type" value="Genomic_DNA"/>
</dbReference>
<name>A0ABR4RGA4_BORBO</name>
<feature type="domain" description="HTH lysR-type" evidence="5">
    <location>
        <begin position="17"/>
        <end position="74"/>
    </location>
</feature>
<dbReference type="Pfam" id="PF03466">
    <property type="entry name" value="LysR_substrate"/>
    <property type="match status" value="1"/>
</dbReference>
<protein>
    <submittedName>
        <fullName evidence="6">LysR substrate-binding domain protein</fullName>
    </submittedName>
</protein>
<dbReference type="PANTHER" id="PTHR30537:SF74">
    <property type="entry name" value="HTH-TYPE TRANSCRIPTIONAL REGULATOR TRPI"/>
    <property type="match status" value="1"/>
</dbReference>
<evidence type="ECO:0000313" key="7">
    <source>
        <dbReference type="Proteomes" id="UP000025756"/>
    </source>
</evidence>
<evidence type="ECO:0000256" key="4">
    <source>
        <dbReference type="ARBA" id="ARBA00023163"/>
    </source>
</evidence>
<dbReference type="InterPro" id="IPR058163">
    <property type="entry name" value="LysR-type_TF_proteobact-type"/>
</dbReference>
<dbReference type="PROSITE" id="PS50931">
    <property type="entry name" value="HTH_LYSR"/>
    <property type="match status" value="1"/>
</dbReference>
<dbReference type="SUPFAM" id="SSF53850">
    <property type="entry name" value="Periplasmic binding protein-like II"/>
    <property type="match status" value="1"/>
</dbReference>
<dbReference type="Pfam" id="PF00126">
    <property type="entry name" value="HTH_1"/>
    <property type="match status" value="1"/>
</dbReference>
<evidence type="ECO:0000256" key="2">
    <source>
        <dbReference type="ARBA" id="ARBA00023015"/>
    </source>
</evidence>
<evidence type="ECO:0000256" key="3">
    <source>
        <dbReference type="ARBA" id="ARBA00023125"/>
    </source>
</evidence>
<dbReference type="Gene3D" id="3.40.190.10">
    <property type="entry name" value="Periplasmic binding protein-like II"/>
    <property type="match status" value="2"/>
</dbReference>
<dbReference type="PANTHER" id="PTHR30537">
    <property type="entry name" value="HTH-TYPE TRANSCRIPTIONAL REGULATOR"/>
    <property type="match status" value="1"/>
</dbReference>
<organism evidence="6 7">
    <name type="scientific">Bordetella bronchiseptica 00-P-2796</name>
    <dbReference type="NCBI Taxonomy" id="1331199"/>
    <lineage>
        <taxon>Bacteria</taxon>
        <taxon>Pseudomonadati</taxon>
        <taxon>Pseudomonadota</taxon>
        <taxon>Betaproteobacteria</taxon>
        <taxon>Burkholderiales</taxon>
        <taxon>Alcaligenaceae</taxon>
        <taxon>Bordetella</taxon>
    </lineage>
</organism>
<comment type="caution">
    <text evidence="6">The sequence shown here is derived from an EMBL/GenBank/DDBJ whole genome shotgun (WGS) entry which is preliminary data.</text>
</comment>
<dbReference type="InterPro" id="IPR005119">
    <property type="entry name" value="LysR_subst-bd"/>
</dbReference>
<dbReference type="Gene3D" id="1.10.10.10">
    <property type="entry name" value="Winged helix-like DNA-binding domain superfamily/Winged helix DNA-binding domain"/>
    <property type="match status" value="1"/>
</dbReference>